<dbReference type="AlphaFoldDB" id="A0A8S2UKF9"/>
<dbReference type="EMBL" id="CAJOBJ010049935">
    <property type="protein sequence ID" value="CAF4368876.1"/>
    <property type="molecule type" value="Genomic_DNA"/>
</dbReference>
<proteinExistence type="predicted"/>
<evidence type="ECO:0000313" key="2">
    <source>
        <dbReference type="EMBL" id="CAF4368876.1"/>
    </source>
</evidence>
<dbReference type="Proteomes" id="UP000681720">
    <property type="component" value="Unassembled WGS sequence"/>
</dbReference>
<dbReference type="EMBL" id="CAJOBI010046230">
    <property type="protein sequence ID" value="CAF4348961.1"/>
    <property type="molecule type" value="Genomic_DNA"/>
</dbReference>
<accession>A0A8S2UKF9</accession>
<protein>
    <submittedName>
        <fullName evidence="1">Uncharacterized protein</fullName>
    </submittedName>
</protein>
<organism evidence="1 3">
    <name type="scientific">Rotaria magnacalcarata</name>
    <dbReference type="NCBI Taxonomy" id="392030"/>
    <lineage>
        <taxon>Eukaryota</taxon>
        <taxon>Metazoa</taxon>
        <taxon>Spiralia</taxon>
        <taxon>Gnathifera</taxon>
        <taxon>Rotifera</taxon>
        <taxon>Eurotatoria</taxon>
        <taxon>Bdelloidea</taxon>
        <taxon>Philodinida</taxon>
        <taxon>Philodinidae</taxon>
        <taxon>Rotaria</taxon>
    </lineage>
</organism>
<dbReference type="Proteomes" id="UP000676336">
    <property type="component" value="Unassembled WGS sequence"/>
</dbReference>
<evidence type="ECO:0000313" key="3">
    <source>
        <dbReference type="Proteomes" id="UP000676336"/>
    </source>
</evidence>
<name>A0A8S2UKF9_9BILA</name>
<sequence>MERDGRRERGLLNGLQMLDDMKIIWKQSRSRYRPLMVVNSLTADVNRCKEHGVDIVVAAANRNIVQKQVIDRLNTHLNRRYGGKLDD</sequence>
<gene>
    <name evidence="2" type="ORF">GIL414_LOCUS28750</name>
    <name evidence="1" type="ORF">SMN809_LOCUS28154</name>
</gene>
<reference evidence="1" key="1">
    <citation type="submission" date="2021-02" db="EMBL/GenBank/DDBJ databases">
        <authorList>
            <person name="Nowell W R."/>
        </authorList>
    </citation>
    <scope>NUCLEOTIDE SEQUENCE</scope>
</reference>
<feature type="non-terminal residue" evidence="1">
    <location>
        <position position="1"/>
    </location>
</feature>
<evidence type="ECO:0000313" key="1">
    <source>
        <dbReference type="EMBL" id="CAF4348961.1"/>
    </source>
</evidence>
<comment type="caution">
    <text evidence="1">The sequence shown here is derived from an EMBL/GenBank/DDBJ whole genome shotgun (WGS) entry which is preliminary data.</text>
</comment>